<feature type="transmembrane region" description="Helical" evidence="6">
    <location>
        <begin position="118"/>
        <end position="136"/>
    </location>
</feature>
<evidence type="ECO:0000256" key="2">
    <source>
        <dbReference type="ARBA" id="ARBA00022448"/>
    </source>
</evidence>
<dbReference type="PANTHER" id="PTHR43839">
    <property type="entry name" value="OPPC IN A BINDING PROTEIN-DEPENDENT TRANSPORT SYSTEM"/>
    <property type="match status" value="1"/>
</dbReference>
<feature type="transmembrane region" description="Helical" evidence="6">
    <location>
        <begin position="224"/>
        <end position="247"/>
    </location>
</feature>
<dbReference type="RefSeq" id="WP_136948231.1">
    <property type="nucleotide sequence ID" value="NZ_SWFM01000005.1"/>
</dbReference>
<dbReference type="CDD" id="cd06261">
    <property type="entry name" value="TM_PBP2"/>
    <property type="match status" value="1"/>
</dbReference>
<dbReference type="AlphaFoldDB" id="A0A4U1MEY9"/>
<keyword evidence="5 6" id="KW-0472">Membrane</keyword>
<evidence type="ECO:0000256" key="5">
    <source>
        <dbReference type="ARBA" id="ARBA00023136"/>
    </source>
</evidence>
<feature type="transmembrane region" description="Helical" evidence="6">
    <location>
        <begin position="278"/>
        <end position="298"/>
    </location>
</feature>
<evidence type="ECO:0000313" key="9">
    <source>
        <dbReference type="Proteomes" id="UP000310541"/>
    </source>
</evidence>
<comment type="caution">
    <text evidence="8">The sequence shown here is derived from an EMBL/GenBank/DDBJ whole genome shotgun (WGS) entry which is preliminary data.</text>
</comment>
<accession>A0A4U1MEY9</accession>
<feature type="transmembrane region" description="Helical" evidence="6">
    <location>
        <begin position="82"/>
        <end position="106"/>
    </location>
</feature>
<dbReference type="OrthoDB" id="2351941at2"/>
<dbReference type="Proteomes" id="UP000310541">
    <property type="component" value="Unassembled WGS sequence"/>
</dbReference>
<dbReference type="Gene3D" id="1.10.3720.10">
    <property type="entry name" value="MetI-like"/>
    <property type="match status" value="1"/>
</dbReference>
<gene>
    <name evidence="8" type="ORF">FBF83_16430</name>
</gene>
<evidence type="ECO:0000256" key="1">
    <source>
        <dbReference type="ARBA" id="ARBA00004141"/>
    </source>
</evidence>
<feature type="transmembrane region" description="Helical" evidence="6">
    <location>
        <begin position="12"/>
        <end position="31"/>
    </location>
</feature>
<keyword evidence="3 6" id="KW-0812">Transmembrane</keyword>
<reference evidence="8 9" key="1">
    <citation type="submission" date="2019-04" db="EMBL/GenBank/DDBJ databases">
        <title>Genome sequence of Bacillus hwajinpoensis strain Y2.</title>
        <authorList>
            <person name="Fair J.L."/>
            <person name="Maclea K.S."/>
        </authorList>
    </citation>
    <scope>NUCLEOTIDE SEQUENCE [LARGE SCALE GENOMIC DNA]</scope>
    <source>
        <strain evidence="8 9">Y2</strain>
    </source>
</reference>
<comment type="subcellular location">
    <subcellularLocation>
        <location evidence="6">Cell membrane</location>
        <topology evidence="6">Multi-pass membrane protein</topology>
    </subcellularLocation>
    <subcellularLocation>
        <location evidence="1">Membrane</location>
        <topology evidence="1">Multi-pass membrane protein</topology>
    </subcellularLocation>
</comment>
<dbReference type="GO" id="GO:0055085">
    <property type="term" value="P:transmembrane transport"/>
    <property type="evidence" value="ECO:0007669"/>
    <property type="project" value="InterPro"/>
</dbReference>
<feature type="domain" description="ABC transmembrane type-1" evidence="7">
    <location>
        <begin position="84"/>
        <end position="298"/>
    </location>
</feature>
<sequence>MLRNALRNPMFVSGTLFVLILFGSSLYYSLVFHDQVPQTSMYYNDDGQLIDRSPLSPAQVPPFGTDKYGYHLFEQIIIGAKYTIGIAFIVASMRMALSFIGGVLAGTYLQRTLRSTSGLVDAMQYIPISLLSYFILRGVLMENGMEGTFQYSFVERVIFEVVILTAVAIPTTTTLISNETNAVWGREFIEGARTLGGSRSHILYKHIFPHLGPRMVLIFLQQMVNVLILLLHLGLLKLFFGGTFFNYDPLLGNEYLSVSSEWSGLIGHTFKFLPYETWIPLIPILFFVLVILAVNFALEGFKQAMERQSESGVRRRKPIVQNKEAIVNQDSFSFINDRSDSYIQRKIASR</sequence>
<evidence type="ECO:0000256" key="3">
    <source>
        <dbReference type="ARBA" id="ARBA00022692"/>
    </source>
</evidence>
<protein>
    <submittedName>
        <fullName evidence="8">ABC transporter permease subunit</fullName>
    </submittedName>
</protein>
<dbReference type="PANTHER" id="PTHR43839:SF3">
    <property type="entry name" value="OLIGOPEPTIDE ABC TRANSPORTER, PERMEASE PROTEIN"/>
    <property type="match status" value="1"/>
</dbReference>
<evidence type="ECO:0000259" key="7">
    <source>
        <dbReference type="PROSITE" id="PS50928"/>
    </source>
</evidence>
<dbReference type="SUPFAM" id="SSF161098">
    <property type="entry name" value="MetI-like"/>
    <property type="match status" value="1"/>
</dbReference>
<dbReference type="GO" id="GO:0005886">
    <property type="term" value="C:plasma membrane"/>
    <property type="evidence" value="ECO:0007669"/>
    <property type="project" value="UniProtKB-SubCell"/>
</dbReference>
<comment type="similarity">
    <text evidence="6">Belongs to the binding-protein-dependent transport system permease family.</text>
</comment>
<dbReference type="InterPro" id="IPR035906">
    <property type="entry name" value="MetI-like_sf"/>
</dbReference>
<dbReference type="InterPro" id="IPR000515">
    <property type="entry name" value="MetI-like"/>
</dbReference>
<proteinExistence type="inferred from homology"/>
<organism evidence="8 9">
    <name type="scientific">Guptibacillus hwajinpoensis</name>
    <dbReference type="NCBI Taxonomy" id="208199"/>
    <lineage>
        <taxon>Bacteria</taxon>
        <taxon>Bacillati</taxon>
        <taxon>Bacillota</taxon>
        <taxon>Bacilli</taxon>
        <taxon>Bacillales</taxon>
        <taxon>Guptibacillaceae</taxon>
        <taxon>Guptibacillus</taxon>
    </lineage>
</organism>
<name>A0A4U1MEY9_9BACL</name>
<keyword evidence="2 6" id="KW-0813">Transport</keyword>
<dbReference type="PROSITE" id="PS50928">
    <property type="entry name" value="ABC_TM1"/>
    <property type="match status" value="1"/>
</dbReference>
<keyword evidence="4 6" id="KW-1133">Transmembrane helix</keyword>
<dbReference type="EMBL" id="SWFM01000005">
    <property type="protein sequence ID" value="TKD68786.1"/>
    <property type="molecule type" value="Genomic_DNA"/>
</dbReference>
<evidence type="ECO:0000256" key="4">
    <source>
        <dbReference type="ARBA" id="ARBA00022989"/>
    </source>
</evidence>
<evidence type="ECO:0000256" key="6">
    <source>
        <dbReference type="RuleBase" id="RU363032"/>
    </source>
</evidence>
<dbReference type="Pfam" id="PF00528">
    <property type="entry name" value="BPD_transp_1"/>
    <property type="match status" value="1"/>
</dbReference>
<evidence type="ECO:0000313" key="8">
    <source>
        <dbReference type="EMBL" id="TKD68786.1"/>
    </source>
</evidence>